<keyword evidence="7" id="KW-1185">Reference proteome</keyword>
<organism evidence="6 7">
    <name type="scientific">Coilia grayii</name>
    <name type="common">Gray's grenadier anchovy</name>
    <dbReference type="NCBI Taxonomy" id="363190"/>
    <lineage>
        <taxon>Eukaryota</taxon>
        <taxon>Metazoa</taxon>
        <taxon>Chordata</taxon>
        <taxon>Craniata</taxon>
        <taxon>Vertebrata</taxon>
        <taxon>Euteleostomi</taxon>
        <taxon>Actinopterygii</taxon>
        <taxon>Neopterygii</taxon>
        <taxon>Teleostei</taxon>
        <taxon>Clupei</taxon>
        <taxon>Clupeiformes</taxon>
        <taxon>Clupeoidei</taxon>
        <taxon>Engraulidae</taxon>
        <taxon>Coilinae</taxon>
        <taxon>Coilia</taxon>
    </lineage>
</organism>
<proteinExistence type="inferred from homology"/>
<keyword evidence="5" id="KW-0812">Transmembrane</keyword>
<feature type="transmembrane region" description="Helical" evidence="5">
    <location>
        <begin position="17"/>
        <end position="37"/>
    </location>
</feature>
<dbReference type="Pfam" id="PF00106">
    <property type="entry name" value="adh_short"/>
    <property type="match status" value="1"/>
</dbReference>
<sequence length="320" mass="35161">MESVTESSFLELVQPPLFWLGALTAAWFSVCSIYRLLNGVKIWILGNGKLVSPARLGKWAVVTGATDGIGKAYAEELARRGFAIVLVSRSQEKLDDVSKAIESKYGVETKTIAADFGSTDIYPAIESGLAGLEIGVLVNNVGISYSYPEFFLNVPNLDQFIDTMINVNITSVCQMTRIVLPMMVDRSKGVILNISSASGMYPVPLLTIYSATKAFVDYFSRGLNAEYKKKGIIIQSVLPFFVATKLSKIRRATLDKPTPERYVAAELNTVGLQSQTNGYLPHAIMGWVTTALLPAKLLNYHVMGMNLAQRARYLKKQKQG</sequence>
<evidence type="ECO:0000256" key="1">
    <source>
        <dbReference type="ARBA" id="ARBA00022857"/>
    </source>
</evidence>
<keyword evidence="1" id="KW-0521">NADP</keyword>
<dbReference type="GO" id="GO:0016491">
    <property type="term" value="F:oxidoreductase activity"/>
    <property type="evidence" value="ECO:0007669"/>
    <property type="project" value="UniProtKB-KW"/>
</dbReference>
<evidence type="ECO:0000313" key="6">
    <source>
        <dbReference type="EMBL" id="KAL2088936.1"/>
    </source>
</evidence>
<comment type="caution">
    <text evidence="6">The sequence shown here is derived from an EMBL/GenBank/DDBJ whole genome shotgun (WGS) entry which is preliminary data.</text>
</comment>
<dbReference type="Proteomes" id="UP001591681">
    <property type="component" value="Unassembled WGS sequence"/>
</dbReference>
<keyword evidence="2" id="KW-0443">Lipid metabolism</keyword>
<gene>
    <name evidence="6" type="ORF">ACEWY4_015835</name>
</gene>
<keyword evidence="2" id="KW-0752">Steroid biosynthesis</keyword>
<accession>A0ABD1JPM8</accession>
<reference evidence="6 7" key="1">
    <citation type="submission" date="2024-09" db="EMBL/GenBank/DDBJ databases">
        <title>A chromosome-level genome assembly of Gray's grenadier anchovy, Coilia grayii.</title>
        <authorList>
            <person name="Fu Z."/>
        </authorList>
    </citation>
    <scope>NUCLEOTIDE SEQUENCE [LARGE SCALE GENOMIC DNA]</scope>
    <source>
        <strain evidence="6">G4</strain>
        <tissue evidence="6">Muscle</tissue>
    </source>
</reference>
<dbReference type="PANTHER" id="PTHR43899">
    <property type="entry name" value="RH59310P"/>
    <property type="match status" value="1"/>
</dbReference>
<dbReference type="Gene3D" id="3.40.50.720">
    <property type="entry name" value="NAD(P)-binding Rossmann-like Domain"/>
    <property type="match status" value="1"/>
</dbReference>
<dbReference type="PRINTS" id="PR00081">
    <property type="entry name" value="GDHRDH"/>
</dbReference>
<evidence type="ECO:0000313" key="7">
    <source>
        <dbReference type="Proteomes" id="UP001591681"/>
    </source>
</evidence>
<evidence type="ECO:0000256" key="4">
    <source>
        <dbReference type="RuleBase" id="RU000363"/>
    </source>
</evidence>
<dbReference type="InterPro" id="IPR051019">
    <property type="entry name" value="VLCFA-Steroid_DH"/>
</dbReference>
<dbReference type="FunFam" id="3.40.50.720:FF:000137">
    <property type="entry name" value="Hydroxysteroid (17-beta) dehydrogenase 3"/>
    <property type="match status" value="1"/>
</dbReference>
<keyword evidence="5" id="KW-1133">Transmembrane helix</keyword>
<evidence type="ECO:0000256" key="5">
    <source>
        <dbReference type="SAM" id="Phobius"/>
    </source>
</evidence>
<dbReference type="PANTHER" id="PTHR43899:SF18">
    <property type="entry name" value="VERY-LONG-CHAIN 3-OXOACYL-COA REDUCTASE-B"/>
    <property type="match status" value="1"/>
</dbReference>
<dbReference type="PRINTS" id="PR00080">
    <property type="entry name" value="SDRFAMILY"/>
</dbReference>
<keyword evidence="2" id="KW-0444">Lipid biosynthesis</keyword>
<evidence type="ECO:0000256" key="2">
    <source>
        <dbReference type="ARBA" id="ARBA00022955"/>
    </source>
</evidence>
<comment type="similarity">
    <text evidence="4">Belongs to the short-chain dehydrogenases/reductases (SDR) family.</text>
</comment>
<dbReference type="PIRSF" id="PIRSF000126">
    <property type="entry name" value="11-beta-HSD1"/>
    <property type="match status" value="1"/>
</dbReference>
<keyword evidence="3" id="KW-0560">Oxidoreductase</keyword>
<dbReference type="AlphaFoldDB" id="A0ABD1JPM8"/>
<protein>
    <submittedName>
        <fullName evidence="6">Uncharacterized protein</fullName>
    </submittedName>
</protein>
<name>A0ABD1JPM8_9TELE</name>
<dbReference type="EMBL" id="JBHFQA010000013">
    <property type="protein sequence ID" value="KAL2088936.1"/>
    <property type="molecule type" value="Genomic_DNA"/>
</dbReference>
<dbReference type="InterPro" id="IPR002347">
    <property type="entry name" value="SDR_fam"/>
</dbReference>
<dbReference type="CDD" id="cd05356">
    <property type="entry name" value="17beta-HSD1_like_SDR_c"/>
    <property type="match status" value="1"/>
</dbReference>
<dbReference type="SUPFAM" id="SSF51735">
    <property type="entry name" value="NAD(P)-binding Rossmann-fold domains"/>
    <property type="match status" value="1"/>
</dbReference>
<evidence type="ECO:0000256" key="3">
    <source>
        <dbReference type="ARBA" id="ARBA00023002"/>
    </source>
</evidence>
<dbReference type="InterPro" id="IPR036291">
    <property type="entry name" value="NAD(P)-bd_dom_sf"/>
</dbReference>
<keyword evidence="5" id="KW-0472">Membrane</keyword>
<dbReference type="GO" id="GO:0006694">
    <property type="term" value="P:steroid biosynthetic process"/>
    <property type="evidence" value="ECO:0007669"/>
    <property type="project" value="UniProtKB-KW"/>
</dbReference>